<dbReference type="GO" id="GO:0003723">
    <property type="term" value="F:RNA binding"/>
    <property type="evidence" value="ECO:0007669"/>
    <property type="project" value="TreeGrafter"/>
</dbReference>
<dbReference type="PROSITE" id="PS50103">
    <property type="entry name" value="ZF_C3H1"/>
    <property type="match status" value="2"/>
</dbReference>
<dbReference type="PROSITE" id="PS01136">
    <property type="entry name" value="UPF0034"/>
    <property type="match status" value="1"/>
</dbReference>
<evidence type="ECO:0000256" key="12">
    <source>
        <dbReference type="ARBA" id="ARBA00023027"/>
    </source>
</evidence>
<comment type="catalytic activity">
    <reaction evidence="15">
        <text>a 5,6-dihydrouridine in mRNA + NAD(+) = a uridine in mRNA + NADH + H(+)</text>
        <dbReference type="Rhea" id="RHEA:69851"/>
        <dbReference type="Rhea" id="RHEA-COMP:14658"/>
        <dbReference type="Rhea" id="RHEA-COMP:17789"/>
        <dbReference type="ChEBI" id="CHEBI:15378"/>
        <dbReference type="ChEBI" id="CHEBI:57540"/>
        <dbReference type="ChEBI" id="CHEBI:57945"/>
        <dbReference type="ChEBI" id="CHEBI:65315"/>
        <dbReference type="ChEBI" id="CHEBI:74443"/>
    </reaction>
    <physiologicalReaction direction="right-to-left" evidence="15">
        <dbReference type="Rhea" id="RHEA:69853"/>
    </physiologicalReaction>
</comment>
<keyword evidence="2 19" id="KW-0285">Flavoprotein</keyword>
<accession>A0AA88YPD8</accession>
<dbReference type="InterPro" id="IPR000571">
    <property type="entry name" value="Znf_CCCH"/>
</dbReference>
<organism evidence="22 23">
    <name type="scientific">Pinctada imbricata</name>
    <name type="common">Atlantic pearl-oyster</name>
    <name type="synonym">Pinctada martensii</name>
    <dbReference type="NCBI Taxonomy" id="66713"/>
    <lineage>
        <taxon>Eukaryota</taxon>
        <taxon>Metazoa</taxon>
        <taxon>Spiralia</taxon>
        <taxon>Lophotrochozoa</taxon>
        <taxon>Mollusca</taxon>
        <taxon>Bivalvia</taxon>
        <taxon>Autobranchia</taxon>
        <taxon>Pteriomorphia</taxon>
        <taxon>Pterioida</taxon>
        <taxon>Pterioidea</taxon>
        <taxon>Pteriidae</taxon>
        <taxon>Pinctada</taxon>
    </lineage>
</organism>
<evidence type="ECO:0000256" key="1">
    <source>
        <dbReference type="ARBA" id="ARBA00001917"/>
    </source>
</evidence>
<evidence type="ECO:0000256" key="19">
    <source>
        <dbReference type="RuleBase" id="RU291113"/>
    </source>
</evidence>
<dbReference type="EC" id="1.3.1.-" evidence="19"/>
<evidence type="ECO:0000256" key="5">
    <source>
        <dbReference type="ARBA" id="ARBA00022694"/>
    </source>
</evidence>
<feature type="zinc finger region" description="C3H1-type" evidence="18">
    <location>
        <begin position="148"/>
        <end position="173"/>
    </location>
</feature>
<evidence type="ECO:0000256" key="9">
    <source>
        <dbReference type="ARBA" id="ARBA00022833"/>
    </source>
</evidence>
<evidence type="ECO:0000259" key="21">
    <source>
        <dbReference type="PROSITE" id="PS50103"/>
    </source>
</evidence>
<evidence type="ECO:0000313" key="22">
    <source>
        <dbReference type="EMBL" id="KAK3109054.1"/>
    </source>
</evidence>
<dbReference type="SUPFAM" id="SSF90229">
    <property type="entry name" value="CCCH zinc finger"/>
    <property type="match status" value="1"/>
</dbReference>
<dbReference type="Proteomes" id="UP001186944">
    <property type="component" value="Unassembled WGS sequence"/>
</dbReference>
<feature type="domain" description="C3H1-type" evidence="21">
    <location>
        <begin position="148"/>
        <end position="173"/>
    </location>
</feature>
<dbReference type="EMBL" id="VSWD01000001">
    <property type="protein sequence ID" value="KAK3109054.1"/>
    <property type="molecule type" value="Genomic_DNA"/>
</dbReference>
<dbReference type="PANTHER" id="PTHR45846">
    <property type="entry name" value="TRNA-DIHYDROURIDINE(47) SYNTHASE [NAD(P)(+)]-LIKE"/>
    <property type="match status" value="1"/>
</dbReference>
<dbReference type="AlphaFoldDB" id="A0AA88YPD8"/>
<dbReference type="Pfam" id="PF01207">
    <property type="entry name" value="Dus"/>
    <property type="match status" value="1"/>
</dbReference>
<dbReference type="SUPFAM" id="SSF51395">
    <property type="entry name" value="FMN-linked oxidoreductases"/>
    <property type="match status" value="1"/>
</dbReference>
<keyword evidence="12" id="KW-0520">NAD</keyword>
<protein>
    <recommendedName>
        <fullName evidence="19">tRNA-dihydrouridine(47) synthase [NAD(P)(+)]</fullName>
        <ecNumber evidence="19">1.3.1.-</ecNumber>
    </recommendedName>
    <alternativeName>
        <fullName evidence="19">tRNA-dihydrouridine synthase 3</fullName>
    </alternativeName>
</protein>
<evidence type="ECO:0000256" key="10">
    <source>
        <dbReference type="ARBA" id="ARBA00022857"/>
    </source>
</evidence>
<evidence type="ECO:0000256" key="2">
    <source>
        <dbReference type="ARBA" id="ARBA00022630"/>
    </source>
</evidence>
<dbReference type="SMART" id="SM00356">
    <property type="entry name" value="ZnF_C3H1"/>
    <property type="match status" value="2"/>
</dbReference>
<feature type="compositionally biased region" description="Basic and acidic residues" evidence="20">
    <location>
        <begin position="67"/>
        <end position="79"/>
    </location>
</feature>
<evidence type="ECO:0000256" key="20">
    <source>
        <dbReference type="SAM" id="MobiDB-lite"/>
    </source>
</evidence>
<dbReference type="InterPro" id="IPR035587">
    <property type="entry name" value="DUS-like_FMN-bd"/>
</dbReference>
<dbReference type="Gene3D" id="4.10.1000.10">
    <property type="entry name" value="Zinc finger, CCCH-type"/>
    <property type="match status" value="1"/>
</dbReference>
<feature type="region of interest" description="Disordered" evidence="20">
    <location>
        <begin position="67"/>
        <end position="101"/>
    </location>
</feature>
<evidence type="ECO:0000256" key="3">
    <source>
        <dbReference type="ARBA" id="ARBA00022643"/>
    </source>
</evidence>
<keyword evidence="3 19" id="KW-0288">FMN</keyword>
<evidence type="ECO:0000256" key="17">
    <source>
        <dbReference type="ARBA" id="ARBA00049513"/>
    </source>
</evidence>
<feature type="zinc finger region" description="C3H1-type" evidence="18">
    <location>
        <begin position="107"/>
        <end position="135"/>
    </location>
</feature>
<comment type="catalytic activity">
    <reaction evidence="16">
        <text>a 5,6-dihydrouridine in mRNA + NADP(+) = a uridine in mRNA + NADPH + H(+)</text>
        <dbReference type="Rhea" id="RHEA:69855"/>
        <dbReference type="Rhea" id="RHEA-COMP:14658"/>
        <dbReference type="Rhea" id="RHEA-COMP:17789"/>
        <dbReference type="ChEBI" id="CHEBI:15378"/>
        <dbReference type="ChEBI" id="CHEBI:57783"/>
        <dbReference type="ChEBI" id="CHEBI:58349"/>
        <dbReference type="ChEBI" id="CHEBI:65315"/>
        <dbReference type="ChEBI" id="CHEBI:74443"/>
    </reaction>
    <physiologicalReaction direction="right-to-left" evidence="16">
        <dbReference type="Rhea" id="RHEA:69857"/>
    </physiologicalReaction>
</comment>
<dbReference type="GO" id="GO:0006397">
    <property type="term" value="P:mRNA processing"/>
    <property type="evidence" value="ECO:0007669"/>
    <property type="project" value="UniProtKB-KW"/>
</dbReference>
<comment type="catalytic activity">
    <reaction evidence="14">
        <text>5,6-dihydrouridine(47) in tRNA + NAD(+) = uridine(47) in tRNA + NADH + H(+)</text>
        <dbReference type="Rhea" id="RHEA:53364"/>
        <dbReference type="Rhea" id="RHEA-COMP:13539"/>
        <dbReference type="Rhea" id="RHEA-COMP:13540"/>
        <dbReference type="ChEBI" id="CHEBI:15378"/>
        <dbReference type="ChEBI" id="CHEBI:57540"/>
        <dbReference type="ChEBI" id="CHEBI:57945"/>
        <dbReference type="ChEBI" id="CHEBI:65315"/>
        <dbReference type="ChEBI" id="CHEBI:74443"/>
        <dbReference type="EC" id="1.3.1.89"/>
    </reaction>
    <physiologicalReaction direction="right-to-left" evidence="14">
        <dbReference type="Rhea" id="RHEA:53366"/>
    </physiologicalReaction>
</comment>
<comment type="caution">
    <text evidence="22">The sequence shown here is derived from an EMBL/GenBank/DDBJ whole genome shotgun (WGS) entry which is preliminary data.</text>
</comment>
<feature type="region of interest" description="Disordered" evidence="20">
    <location>
        <begin position="1"/>
        <end position="39"/>
    </location>
</feature>
<feature type="domain" description="C3H1-type" evidence="21">
    <location>
        <begin position="107"/>
        <end position="135"/>
    </location>
</feature>
<evidence type="ECO:0000256" key="13">
    <source>
        <dbReference type="ARBA" id="ARBA00045365"/>
    </source>
</evidence>
<feature type="compositionally biased region" description="Polar residues" evidence="20">
    <location>
        <begin position="1"/>
        <end position="31"/>
    </location>
</feature>
<evidence type="ECO:0000256" key="11">
    <source>
        <dbReference type="ARBA" id="ARBA00023002"/>
    </source>
</evidence>
<comment type="cofactor">
    <cofactor evidence="1 19">
        <name>FMN</name>
        <dbReference type="ChEBI" id="CHEBI:58210"/>
    </cofactor>
</comment>
<feature type="compositionally biased region" description="Low complexity" evidence="20">
    <location>
        <begin position="257"/>
        <end position="270"/>
    </location>
</feature>
<dbReference type="Pfam" id="PF25585">
    <property type="entry name" value="zf-CCCH_DUS3L"/>
    <property type="match status" value="2"/>
</dbReference>
<name>A0AA88YPD8_PINIB</name>
<gene>
    <name evidence="22" type="ORF">FSP39_021934</name>
</gene>
<feature type="region of interest" description="Disordered" evidence="20">
    <location>
        <begin position="251"/>
        <end position="280"/>
    </location>
</feature>
<dbReference type="FunFam" id="3.20.20.70:FF:000067">
    <property type="entry name" value="tRNA-dihydrouridine(47) synthase [NAD(P)(+)]"/>
    <property type="match status" value="1"/>
</dbReference>
<dbReference type="GO" id="GO:0008270">
    <property type="term" value="F:zinc ion binding"/>
    <property type="evidence" value="ECO:0007669"/>
    <property type="project" value="UniProtKB-KW"/>
</dbReference>
<reference evidence="22" key="1">
    <citation type="submission" date="2019-08" db="EMBL/GenBank/DDBJ databases">
        <title>The improved chromosome-level genome for the pearl oyster Pinctada fucata martensii using PacBio sequencing and Hi-C.</title>
        <authorList>
            <person name="Zheng Z."/>
        </authorList>
    </citation>
    <scope>NUCLEOTIDE SEQUENCE</scope>
    <source>
        <strain evidence="22">ZZ-2019</strain>
        <tissue evidence="22">Adductor muscle</tissue>
    </source>
</reference>
<evidence type="ECO:0000256" key="18">
    <source>
        <dbReference type="PROSITE-ProRule" id="PRU00723"/>
    </source>
</evidence>
<evidence type="ECO:0000256" key="4">
    <source>
        <dbReference type="ARBA" id="ARBA00022664"/>
    </source>
</evidence>
<keyword evidence="8 18" id="KW-0863">Zinc-finger</keyword>
<sequence>MSTEGAETSKSVNGNGIDNQGDKTTVQQNVKGATVRPGEARIKKEYLKVDYKPQLMEEFVSKDVKEKLDEAKSEKRKADEEDQGQGKPSKRVKVKGRNKKRPVNQINHKAKLCPSIFQEKICNFGDKCKFSHDVEEFVKNKPPDLGDVCLIFETYGKCPYGIACRFGVKHIDENNKNIVNEELFAKTSKEKKVSNTLPKELQVLLWKKRYNFDKANEIVKVIQDKVKQKLNTFSNKCAGRQVTKEQKGIVNAESQKEMSSSVSESVPKPEGGATESSIHSTEGGVTIKENDQIRIGGGVTDEEVIKLRPQEKKKIEFAGKSYLAPLTTVGNLPFRRVCKEFGVDITCSEMAMATNILNGQMSEWALMKRHVSEDLFGVQICGGWPDSLSRCAQLINEKVEMDFVDLNCGCPIDLVYKRGEGSALPGKLNKFEQIIRGMKSVLDVPLTVKMRTGIFQDKNIAHTVIPKLRDWGAAMVTLHGRSREQRYTRLADWEYINQCAEAADPMPLFGNGDILSYEDLDFHLKQTKVKGVMVARGALIKPWIFTEMKERRHWDISASERYDMLKRYTSYGLEHWGSDHQGVETTRRFLMEWLSFLYRYIPVGLLEQVPQKINERPPYYVGRNDLETLMASPSCLDWIKLSEMLLGPVPEGYNFLPKHKANAYK</sequence>
<comment type="function">
    <text evidence="13">Catalyzes the synthesis of dihydrouridine, a modified base, in various RNAs, such as tRNAs, mRNAs and some long non-coding RNAs (lncRNAs). Mainly modifies the uridine in position 47 (U47) in the D-loop of most cytoplasmic tRNAs. Also able to mediate the formation of dihydrouridine in some mRNAs, thereby regulating their translation.</text>
</comment>
<dbReference type="PANTHER" id="PTHR45846:SF1">
    <property type="entry name" value="TRNA-DIHYDROURIDINE(47) SYNTHASE [NAD(P)(+)]-LIKE"/>
    <property type="match status" value="1"/>
</dbReference>
<comment type="similarity">
    <text evidence="19">Belongs to the dus family. Dus3 subfamily.</text>
</comment>
<comment type="catalytic activity">
    <reaction evidence="17">
        <text>5,6-dihydrouridine(47) in tRNA + NADP(+) = uridine(47) in tRNA + NADPH + H(+)</text>
        <dbReference type="Rhea" id="RHEA:53360"/>
        <dbReference type="Rhea" id="RHEA-COMP:13539"/>
        <dbReference type="Rhea" id="RHEA-COMP:13540"/>
        <dbReference type="ChEBI" id="CHEBI:15378"/>
        <dbReference type="ChEBI" id="CHEBI:57783"/>
        <dbReference type="ChEBI" id="CHEBI:58349"/>
        <dbReference type="ChEBI" id="CHEBI:65315"/>
        <dbReference type="ChEBI" id="CHEBI:74443"/>
        <dbReference type="EC" id="1.3.1.89"/>
    </reaction>
    <physiologicalReaction direction="right-to-left" evidence="17">
        <dbReference type="Rhea" id="RHEA:53362"/>
    </physiologicalReaction>
</comment>
<evidence type="ECO:0000256" key="6">
    <source>
        <dbReference type="ARBA" id="ARBA00022723"/>
    </source>
</evidence>
<dbReference type="InterPro" id="IPR018517">
    <property type="entry name" value="tRNA_hU_synthase_CS"/>
</dbReference>
<evidence type="ECO:0000256" key="7">
    <source>
        <dbReference type="ARBA" id="ARBA00022737"/>
    </source>
</evidence>
<keyword evidence="23" id="KW-1185">Reference proteome</keyword>
<dbReference type="CDD" id="cd02801">
    <property type="entry name" value="DUS_like_FMN"/>
    <property type="match status" value="1"/>
</dbReference>
<dbReference type="InterPro" id="IPR036855">
    <property type="entry name" value="Znf_CCCH_sf"/>
</dbReference>
<keyword evidence="11 19" id="KW-0560">Oxidoreductase</keyword>
<keyword evidence="7" id="KW-0677">Repeat</keyword>
<keyword evidence="4" id="KW-0507">mRNA processing</keyword>
<evidence type="ECO:0000256" key="14">
    <source>
        <dbReference type="ARBA" id="ARBA00048266"/>
    </source>
</evidence>
<evidence type="ECO:0000256" key="8">
    <source>
        <dbReference type="ARBA" id="ARBA00022771"/>
    </source>
</evidence>
<keyword evidence="6 18" id="KW-0479">Metal-binding</keyword>
<dbReference type="GO" id="GO:0050660">
    <property type="term" value="F:flavin adenine dinucleotide binding"/>
    <property type="evidence" value="ECO:0007669"/>
    <property type="project" value="UniProtKB-UniRule"/>
</dbReference>
<keyword evidence="10" id="KW-0521">NADP</keyword>
<proteinExistence type="inferred from homology"/>
<dbReference type="InterPro" id="IPR013785">
    <property type="entry name" value="Aldolase_TIM"/>
</dbReference>
<dbReference type="FunFam" id="4.10.1000.10:FF:000029">
    <property type="entry name" value="tRNA-dihydrouridine(47) synthase [NAD(P)(+)]"/>
    <property type="match status" value="1"/>
</dbReference>
<evidence type="ECO:0000256" key="16">
    <source>
        <dbReference type="ARBA" id="ARBA00049447"/>
    </source>
</evidence>
<evidence type="ECO:0000256" key="15">
    <source>
        <dbReference type="ARBA" id="ARBA00048342"/>
    </source>
</evidence>
<keyword evidence="9 18" id="KW-0862">Zinc</keyword>
<evidence type="ECO:0000313" key="23">
    <source>
        <dbReference type="Proteomes" id="UP001186944"/>
    </source>
</evidence>
<dbReference type="GO" id="GO:0102265">
    <property type="term" value="F:tRNA-dihydrouridine47 synthase activity"/>
    <property type="evidence" value="ECO:0007669"/>
    <property type="project" value="UniProtKB-EC"/>
</dbReference>
<dbReference type="Gene3D" id="3.20.20.70">
    <property type="entry name" value="Aldolase class I"/>
    <property type="match status" value="1"/>
</dbReference>
<feature type="compositionally biased region" description="Basic residues" evidence="20">
    <location>
        <begin position="88"/>
        <end position="101"/>
    </location>
</feature>
<keyword evidence="5 19" id="KW-0819">tRNA processing</keyword>